<feature type="domain" description="Methyltransferase type 11" evidence="1">
    <location>
        <begin position="55"/>
        <end position="152"/>
    </location>
</feature>
<dbReference type="Gene3D" id="3.40.50.150">
    <property type="entry name" value="Vaccinia Virus protein VP39"/>
    <property type="match status" value="1"/>
</dbReference>
<dbReference type="InterPro" id="IPR013216">
    <property type="entry name" value="Methyltransf_11"/>
</dbReference>
<keyword evidence="2" id="KW-0489">Methyltransferase</keyword>
<dbReference type="Proteomes" id="UP000886743">
    <property type="component" value="Unassembled WGS sequence"/>
</dbReference>
<dbReference type="GO" id="GO:0008757">
    <property type="term" value="F:S-adenosylmethionine-dependent methyltransferase activity"/>
    <property type="evidence" value="ECO:0007669"/>
    <property type="project" value="InterPro"/>
</dbReference>
<dbReference type="PANTHER" id="PTHR43591">
    <property type="entry name" value="METHYLTRANSFERASE"/>
    <property type="match status" value="1"/>
</dbReference>
<dbReference type="GO" id="GO:0032259">
    <property type="term" value="P:methylation"/>
    <property type="evidence" value="ECO:0007669"/>
    <property type="project" value="UniProtKB-KW"/>
</dbReference>
<dbReference type="InterPro" id="IPR029063">
    <property type="entry name" value="SAM-dependent_MTases_sf"/>
</dbReference>
<evidence type="ECO:0000313" key="3">
    <source>
        <dbReference type="Proteomes" id="UP000886743"/>
    </source>
</evidence>
<name>A0A9D1SZ99_9FIRM</name>
<comment type="caution">
    <text evidence="2">The sequence shown here is derived from an EMBL/GenBank/DDBJ whole genome shotgun (WGS) entry which is preliminary data.</text>
</comment>
<dbReference type="EMBL" id="DVOF01000022">
    <property type="protein sequence ID" value="HIV02079.1"/>
    <property type="molecule type" value="Genomic_DNA"/>
</dbReference>
<keyword evidence="2" id="KW-0808">Transferase</keyword>
<reference evidence="2" key="2">
    <citation type="journal article" date="2021" name="PeerJ">
        <title>Extensive microbial diversity within the chicken gut microbiome revealed by metagenomics and culture.</title>
        <authorList>
            <person name="Gilroy R."/>
            <person name="Ravi A."/>
            <person name="Getino M."/>
            <person name="Pursley I."/>
            <person name="Horton D.L."/>
            <person name="Alikhan N.F."/>
            <person name="Baker D."/>
            <person name="Gharbi K."/>
            <person name="Hall N."/>
            <person name="Watson M."/>
            <person name="Adriaenssens E.M."/>
            <person name="Foster-Nyarko E."/>
            <person name="Jarju S."/>
            <person name="Secka A."/>
            <person name="Antonio M."/>
            <person name="Oren A."/>
            <person name="Chaudhuri R.R."/>
            <person name="La Ragione R."/>
            <person name="Hildebrand F."/>
            <person name="Pallen M.J."/>
        </authorList>
    </citation>
    <scope>NUCLEOTIDE SEQUENCE</scope>
    <source>
        <strain evidence="2">4920</strain>
    </source>
</reference>
<organism evidence="2 3">
    <name type="scientific">Candidatus Aphodoplasma excrementigallinarum</name>
    <dbReference type="NCBI Taxonomy" id="2840673"/>
    <lineage>
        <taxon>Bacteria</taxon>
        <taxon>Bacillati</taxon>
        <taxon>Bacillota</taxon>
        <taxon>Clostridia</taxon>
        <taxon>Eubacteriales</taxon>
        <taxon>Candidatus Aphodoplasma</taxon>
    </lineage>
</organism>
<protein>
    <submittedName>
        <fullName evidence="2">Class I SAM-dependent methyltransferase</fullName>
    </submittedName>
</protein>
<proteinExistence type="predicted"/>
<dbReference type="CDD" id="cd02440">
    <property type="entry name" value="AdoMet_MTases"/>
    <property type="match status" value="1"/>
</dbReference>
<evidence type="ECO:0000259" key="1">
    <source>
        <dbReference type="Pfam" id="PF08241"/>
    </source>
</evidence>
<accession>A0A9D1SZ99</accession>
<dbReference type="SUPFAM" id="SSF53335">
    <property type="entry name" value="S-adenosyl-L-methionine-dependent methyltransferases"/>
    <property type="match status" value="1"/>
</dbReference>
<sequence length="261" mass="29190">MEEAMNRRKAVGEQYRTADNLSARISIHKKYSINQFGFGNWIASHYAFRPGSEVLELGCGTGEMWRDHLHFLDKNVHLLLTDISEGMVSSAKNTLGVPKNVSYGVVDIEDIPYETGRFGGVIANMMLYHVPDIEKALSEVRRVLSDEGRFYCTTHGEDGIVPFLARTLQAYGVADTTNKQFTLQNGEGILKKYFSNVQRFDYEDSLAVTNLEDMLDYIDSLTGISAVAGLGRETVKAALEKKMVGGVLRVPKEYGLFICRK</sequence>
<dbReference type="AlphaFoldDB" id="A0A9D1SZ99"/>
<reference evidence="2" key="1">
    <citation type="submission" date="2020-10" db="EMBL/GenBank/DDBJ databases">
        <authorList>
            <person name="Gilroy R."/>
        </authorList>
    </citation>
    <scope>NUCLEOTIDE SEQUENCE</scope>
    <source>
        <strain evidence="2">4920</strain>
    </source>
</reference>
<gene>
    <name evidence="2" type="ORF">IAC74_00785</name>
</gene>
<dbReference type="Pfam" id="PF08241">
    <property type="entry name" value="Methyltransf_11"/>
    <property type="match status" value="1"/>
</dbReference>
<evidence type="ECO:0000313" key="2">
    <source>
        <dbReference type="EMBL" id="HIV02079.1"/>
    </source>
</evidence>